<feature type="compositionally biased region" description="Basic and acidic residues" evidence="1">
    <location>
        <begin position="7"/>
        <end position="18"/>
    </location>
</feature>
<dbReference type="EMBL" id="WWBZ02000010">
    <property type="protein sequence ID" value="KAF4311301.1"/>
    <property type="molecule type" value="Genomic_DNA"/>
</dbReference>
<organism evidence="2 3">
    <name type="scientific">Botryosphaeria dothidea</name>
    <dbReference type="NCBI Taxonomy" id="55169"/>
    <lineage>
        <taxon>Eukaryota</taxon>
        <taxon>Fungi</taxon>
        <taxon>Dikarya</taxon>
        <taxon>Ascomycota</taxon>
        <taxon>Pezizomycotina</taxon>
        <taxon>Dothideomycetes</taxon>
        <taxon>Dothideomycetes incertae sedis</taxon>
        <taxon>Botryosphaeriales</taxon>
        <taxon>Botryosphaeriaceae</taxon>
        <taxon>Botryosphaeria</taxon>
    </lineage>
</organism>
<feature type="region of interest" description="Disordered" evidence="1">
    <location>
        <begin position="1"/>
        <end position="20"/>
    </location>
</feature>
<keyword evidence="3" id="KW-1185">Reference proteome</keyword>
<feature type="compositionally biased region" description="Basic and acidic residues" evidence="1">
    <location>
        <begin position="268"/>
        <end position="277"/>
    </location>
</feature>
<evidence type="ECO:0000256" key="1">
    <source>
        <dbReference type="SAM" id="MobiDB-lite"/>
    </source>
</evidence>
<feature type="compositionally biased region" description="Polar residues" evidence="1">
    <location>
        <begin position="220"/>
        <end position="233"/>
    </location>
</feature>
<evidence type="ECO:0000313" key="2">
    <source>
        <dbReference type="EMBL" id="KAF4311301.1"/>
    </source>
</evidence>
<dbReference type="Proteomes" id="UP000572817">
    <property type="component" value="Unassembled WGS sequence"/>
</dbReference>
<dbReference type="AlphaFoldDB" id="A0A8H4J167"/>
<feature type="region of interest" description="Disordered" evidence="1">
    <location>
        <begin position="191"/>
        <end position="279"/>
    </location>
</feature>
<protein>
    <submittedName>
        <fullName evidence="2">Uncharacterized protein</fullName>
    </submittedName>
</protein>
<proteinExistence type="predicted"/>
<accession>A0A8H4J167</accession>
<reference evidence="2" key="1">
    <citation type="submission" date="2020-04" db="EMBL/GenBank/DDBJ databases">
        <title>Genome Assembly and Annotation of Botryosphaeria dothidea sdau 11-99, a Latent Pathogen of Apple Fruit Ring Rot in China.</title>
        <authorList>
            <person name="Yu C."/>
            <person name="Diao Y."/>
            <person name="Lu Q."/>
            <person name="Zhao J."/>
            <person name="Cui S."/>
            <person name="Peng C."/>
            <person name="He B."/>
            <person name="Liu H."/>
        </authorList>
    </citation>
    <scope>NUCLEOTIDE SEQUENCE [LARGE SCALE GENOMIC DNA]</scope>
    <source>
        <strain evidence="2">Sdau11-99</strain>
    </source>
</reference>
<name>A0A8H4J167_9PEZI</name>
<evidence type="ECO:0000313" key="3">
    <source>
        <dbReference type="Proteomes" id="UP000572817"/>
    </source>
</evidence>
<gene>
    <name evidence="2" type="ORF">GTA08_BOTSDO13095</name>
</gene>
<sequence length="455" mass="50920">MVQGSIPRDKNLEPDSSRSLRTTNDLARVYHGTSRVRSNKHYVLSRQLDEKSLGLIIKRFWNFFAVSSKNFSMAARYQPNLAFDSEELRAAEHHDHTTDVNHSNAGLETLSALHTTGGNEPDFTELRQIPWGDDPVLPYSLFTDENNPYLTQLSRIPWGDDPVLSTPLFSDSNAPCFTELDRVPWGDDPSVAGVLSASNHERSTTSIDTHSTVDSDEARSTPQTTSSLSSGDATTVHDDSSTSNSNDDSPTLSLTSASEGNPSTTDADQNHGDDSLRKQSSIASTIRRNGHTIRQHLSKQILEAVGTPAWGEQDVRIIDIVSVEGDSNPNFLAKFRRSLAYRSITDEYVLWGGVALEKYVTWKALAEKKARTPQHLSAKAFCRSRSFTNSNVVSKAIRYGLKMRVVEKEMDCPTVWVLYSIAFWSFKQMTPDCILNVIQKIKTDEKELWEILMMR</sequence>
<comment type="caution">
    <text evidence="2">The sequence shown here is derived from an EMBL/GenBank/DDBJ whole genome shotgun (WGS) entry which is preliminary data.</text>
</comment>
<feature type="compositionally biased region" description="Low complexity" evidence="1">
    <location>
        <begin position="241"/>
        <end position="254"/>
    </location>
</feature>
<feature type="compositionally biased region" description="Polar residues" evidence="1">
    <location>
        <begin position="255"/>
        <end position="267"/>
    </location>
</feature>